<dbReference type="InterPro" id="IPR001466">
    <property type="entry name" value="Beta-lactam-related"/>
</dbReference>
<gene>
    <name evidence="2" type="ORF">SAMN05444320_104334</name>
</gene>
<evidence type="ECO:0000313" key="3">
    <source>
        <dbReference type="Proteomes" id="UP000184501"/>
    </source>
</evidence>
<dbReference type="SUPFAM" id="SSF56601">
    <property type="entry name" value="beta-lactamase/transpeptidase-like"/>
    <property type="match status" value="1"/>
</dbReference>
<keyword evidence="3" id="KW-1185">Reference proteome</keyword>
<dbReference type="Proteomes" id="UP000184501">
    <property type="component" value="Unassembled WGS sequence"/>
</dbReference>
<feature type="domain" description="Beta-lactamase-related" evidence="1">
    <location>
        <begin position="17"/>
        <end position="371"/>
    </location>
</feature>
<organism evidence="2 3">
    <name type="scientific">Streptoalloteichus hindustanus</name>
    <dbReference type="NCBI Taxonomy" id="2017"/>
    <lineage>
        <taxon>Bacteria</taxon>
        <taxon>Bacillati</taxon>
        <taxon>Actinomycetota</taxon>
        <taxon>Actinomycetes</taxon>
        <taxon>Pseudonocardiales</taxon>
        <taxon>Pseudonocardiaceae</taxon>
        <taxon>Streptoalloteichus</taxon>
    </lineage>
</organism>
<dbReference type="RefSeq" id="WP_073483308.1">
    <property type="nucleotide sequence ID" value="NZ_FQVN01000004.1"/>
</dbReference>
<sequence length="383" mass="41721">MTEIQGEIARGFEPVRDAFAENFAREQEIGAAVTVYQHGRPVVDLWAGQADADTGRAWTSDTLQFVFSATKGVTAICALVLAQRGALDLDAPVADYWPEFAAEGKGRIPVRWLLTHQAGLPVLDERVPLAEALRWDPVVEALAAQRPVWEPGTAHGYHALTYGWLVGEVVRRITGRSLGSFLREEIAAPLDLDFWIGLPAAEHHRVSRAISWEMEDLKASVDAPEVMFDPTSLAMRTHHVTEPQFDHRDPRVWAAEMPSVNGLGTAHSLARLYAALVSEVDGVRVLDERTVAEASTVHTSGVERIHGFDIRYGLGFLLPPENGQPSPLVGPRSFGHPGYGGSLGFADPEHGLGFGFVANHLGAPQLVDPRSLRLARAVYACLS</sequence>
<dbReference type="InterPro" id="IPR052907">
    <property type="entry name" value="Beta-lactamase/esterase"/>
</dbReference>
<protein>
    <submittedName>
        <fullName evidence="2">CubicO group peptidase, beta-lactamase class C family</fullName>
    </submittedName>
</protein>
<proteinExistence type="predicted"/>
<dbReference type="STRING" id="2017.SAMN05444320_104334"/>
<dbReference type="InterPro" id="IPR012338">
    <property type="entry name" value="Beta-lactam/transpept-like"/>
</dbReference>
<accession>A0A1M5D831</accession>
<evidence type="ECO:0000313" key="2">
    <source>
        <dbReference type="EMBL" id="SHF63047.1"/>
    </source>
</evidence>
<evidence type="ECO:0000259" key="1">
    <source>
        <dbReference type="Pfam" id="PF00144"/>
    </source>
</evidence>
<dbReference type="PANTHER" id="PTHR43319:SF3">
    <property type="entry name" value="BETA-LACTAMASE-RELATED DOMAIN-CONTAINING PROTEIN"/>
    <property type="match status" value="1"/>
</dbReference>
<dbReference type="Gene3D" id="3.40.710.10">
    <property type="entry name" value="DD-peptidase/beta-lactamase superfamily"/>
    <property type="match status" value="1"/>
</dbReference>
<dbReference type="PANTHER" id="PTHR43319">
    <property type="entry name" value="BETA-LACTAMASE-RELATED"/>
    <property type="match status" value="1"/>
</dbReference>
<dbReference type="EMBL" id="FQVN01000004">
    <property type="protein sequence ID" value="SHF63047.1"/>
    <property type="molecule type" value="Genomic_DNA"/>
</dbReference>
<dbReference type="AlphaFoldDB" id="A0A1M5D831"/>
<dbReference type="OrthoDB" id="3422781at2"/>
<reference evidence="2 3" key="1">
    <citation type="submission" date="2016-11" db="EMBL/GenBank/DDBJ databases">
        <authorList>
            <person name="Jaros S."/>
            <person name="Januszkiewicz K."/>
            <person name="Wedrychowicz H."/>
        </authorList>
    </citation>
    <scope>NUCLEOTIDE SEQUENCE [LARGE SCALE GENOMIC DNA]</scope>
    <source>
        <strain evidence="2 3">DSM 44523</strain>
    </source>
</reference>
<name>A0A1M5D831_STRHI</name>
<dbReference type="Pfam" id="PF00144">
    <property type="entry name" value="Beta-lactamase"/>
    <property type="match status" value="1"/>
</dbReference>